<protein>
    <submittedName>
        <fullName evidence="4">Nucleotidyltransferase domain-containing protein</fullName>
    </submittedName>
</protein>
<keyword evidence="4" id="KW-0808">Transferase</keyword>
<dbReference type="GO" id="GO:0016740">
    <property type="term" value="F:transferase activity"/>
    <property type="evidence" value="ECO:0007669"/>
    <property type="project" value="UniProtKB-KW"/>
</dbReference>
<dbReference type="Proteomes" id="UP000320674">
    <property type="component" value="Unassembled WGS sequence"/>
</dbReference>
<accession>A0A552IAU8</accession>
<feature type="domain" description="Polymerase beta nucleotidyltransferase" evidence="2">
    <location>
        <begin position="24"/>
        <end position="107"/>
    </location>
</feature>
<evidence type="ECO:0000256" key="1">
    <source>
        <dbReference type="SAM" id="Coils"/>
    </source>
</evidence>
<comment type="caution">
    <text evidence="4">The sequence shown here is derived from an EMBL/GenBank/DDBJ whole genome shotgun (WGS) entry which is preliminary data.</text>
</comment>
<dbReference type="InterPro" id="IPR048769">
    <property type="entry name" value="HepT-like_dom"/>
</dbReference>
<dbReference type="InterPro" id="IPR041633">
    <property type="entry name" value="Polbeta"/>
</dbReference>
<evidence type="ECO:0000313" key="4">
    <source>
        <dbReference type="EMBL" id="TRU80581.1"/>
    </source>
</evidence>
<dbReference type="CDD" id="cd05403">
    <property type="entry name" value="NT_KNTase_like"/>
    <property type="match status" value="1"/>
</dbReference>
<name>A0A552IAU8_MICVR</name>
<gene>
    <name evidence="4" type="ORF">EWV77_00105</name>
</gene>
<sequence>MVSVPISRTTLENRYRKGWETAQQAARILREKYQIEKVLLFGSLLDLSKFRYHSDIDLAVWGLADQLYYQALKDLLAISTDFLIDLIQIESAQPSLQTTIKNQGIDLESVNKPSLRGLDMSQNSANLVLWGQIQQELSELNNLVQKNQQLLQKFNRTQDEDYLGTIALNIHSFYTGVERIFKQIAQTIDGSVPDTPNWHRQLLRQMSSPVISKRSPVIDIKTRDLLENYCSFRHVIRNIYSFNLQPEPVQKLAEDLPYCFDLLQQDLQNFTEEMS</sequence>
<keyword evidence="1" id="KW-0175">Coiled coil</keyword>
<feature type="domain" description="HepT-like" evidence="3">
    <location>
        <begin position="166"/>
        <end position="273"/>
    </location>
</feature>
<proteinExistence type="predicted"/>
<evidence type="ECO:0000259" key="2">
    <source>
        <dbReference type="Pfam" id="PF18765"/>
    </source>
</evidence>
<dbReference type="Gene3D" id="3.30.460.10">
    <property type="entry name" value="Beta Polymerase, domain 2"/>
    <property type="match status" value="1"/>
</dbReference>
<organism evidence="4 5">
    <name type="scientific">Microcystis viridis Mv_BB_P_19951000_S68D</name>
    <dbReference type="NCBI Taxonomy" id="2486270"/>
    <lineage>
        <taxon>Bacteria</taxon>
        <taxon>Bacillati</taxon>
        <taxon>Cyanobacteriota</taxon>
        <taxon>Cyanophyceae</taxon>
        <taxon>Oscillatoriophycideae</taxon>
        <taxon>Chroococcales</taxon>
        <taxon>Microcystaceae</taxon>
        <taxon>Microcystis</taxon>
    </lineage>
</organism>
<dbReference type="AlphaFoldDB" id="A0A552IAU8"/>
<dbReference type="EMBL" id="SFAZ01000005">
    <property type="protein sequence ID" value="TRU80581.1"/>
    <property type="molecule type" value="Genomic_DNA"/>
</dbReference>
<evidence type="ECO:0000313" key="5">
    <source>
        <dbReference type="Proteomes" id="UP000320674"/>
    </source>
</evidence>
<dbReference type="SUPFAM" id="SSF81301">
    <property type="entry name" value="Nucleotidyltransferase"/>
    <property type="match status" value="1"/>
</dbReference>
<dbReference type="InterPro" id="IPR043519">
    <property type="entry name" value="NT_sf"/>
</dbReference>
<reference evidence="4 5" key="1">
    <citation type="submission" date="2019-01" db="EMBL/GenBank/DDBJ databases">
        <title>Coherence of Microcystis species and biogeography revealed through population genomics.</title>
        <authorList>
            <person name="Perez-Carrascal O.M."/>
            <person name="Terrat Y."/>
            <person name="Giani A."/>
            <person name="Fortin N."/>
            <person name="Tromas N."/>
            <person name="Shapiro B.J."/>
        </authorList>
    </citation>
    <scope>NUCLEOTIDE SEQUENCE [LARGE SCALE GENOMIC DNA]</scope>
    <source>
        <strain evidence="4">Mv_BB_P_19951000_S68D</strain>
    </source>
</reference>
<evidence type="ECO:0000259" key="3">
    <source>
        <dbReference type="Pfam" id="PF20797"/>
    </source>
</evidence>
<dbReference type="Pfam" id="PF18765">
    <property type="entry name" value="Polbeta"/>
    <property type="match status" value="1"/>
</dbReference>
<feature type="coiled-coil region" evidence="1">
    <location>
        <begin position="133"/>
        <end position="160"/>
    </location>
</feature>
<dbReference type="Pfam" id="PF20797">
    <property type="entry name" value="HepT-like_2"/>
    <property type="match status" value="1"/>
</dbReference>